<protein>
    <submittedName>
        <fullName evidence="5">Uncharacterized protein</fullName>
    </submittedName>
</protein>
<dbReference type="SUPFAM" id="SSF48403">
    <property type="entry name" value="Ankyrin repeat"/>
    <property type="match status" value="1"/>
</dbReference>
<dbReference type="Gene3D" id="1.25.40.20">
    <property type="entry name" value="Ankyrin repeat-containing domain"/>
    <property type="match status" value="4"/>
</dbReference>
<dbReference type="Pfam" id="PF00023">
    <property type="entry name" value="Ank"/>
    <property type="match status" value="1"/>
</dbReference>
<name>A0A835UEJ9_VANPL</name>
<reference evidence="5 6" key="1">
    <citation type="journal article" date="2020" name="Nat. Food">
        <title>A phased Vanilla planifolia genome enables genetic improvement of flavour and production.</title>
        <authorList>
            <person name="Hasing T."/>
            <person name="Tang H."/>
            <person name="Brym M."/>
            <person name="Khazi F."/>
            <person name="Huang T."/>
            <person name="Chambers A.H."/>
        </authorList>
    </citation>
    <scope>NUCLEOTIDE SEQUENCE [LARGE SCALE GENOMIC DNA]</scope>
    <source>
        <tissue evidence="5">Leaf</tissue>
    </source>
</reference>
<keyword evidence="1" id="KW-0677">Repeat</keyword>
<dbReference type="PANTHER" id="PTHR24123:SF139">
    <property type="entry name" value="ANKYRIN"/>
    <property type="match status" value="1"/>
</dbReference>
<dbReference type="Proteomes" id="UP000639772">
    <property type="component" value="Chromosome 13"/>
</dbReference>
<evidence type="ECO:0000256" key="2">
    <source>
        <dbReference type="ARBA" id="ARBA00023043"/>
    </source>
</evidence>
<evidence type="ECO:0000256" key="4">
    <source>
        <dbReference type="SAM" id="MobiDB-lite"/>
    </source>
</evidence>
<feature type="repeat" description="ANK" evidence="3">
    <location>
        <begin position="86"/>
        <end position="118"/>
    </location>
</feature>
<dbReference type="PANTHER" id="PTHR24123">
    <property type="entry name" value="ANKYRIN REPEAT-CONTAINING"/>
    <property type="match status" value="1"/>
</dbReference>
<feature type="region of interest" description="Disordered" evidence="4">
    <location>
        <begin position="530"/>
        <end position="555"/>
    </location>
</feature>
<proteinExistence type="predicted"/>
<feature type="repeat" description="ANK" evidence="3">
    <location>
        <begin position="290"/>
        <end position="322"/>
    </location>
</feature>
<organism evidence="5 6">
    <name type="scientific">Vanilla planifolia</name>
    <name type="common">Vanilla</name>
    <dbReference type="NCBI Taxonomy" id="51239"/>
    <lineage>
        <taxon>Eukaryota</taxon>
        <taxon>Viridiplantae</taxon>
        <taxon>Streptophyta</taxon>
        <taxon>Embryophyta</taxon>
        <taxon>Tracheophyta</taxon>
        <taxon>Spermatophyta</taxon>
        <taxon>Magnoliopsida</taxon>
        <taxon>Liliopsida</taxon>
        <taxon>Asparagales</taxon>
        <taxon>Orchidaceae</taxon>
        <taxon>Vanilloideae</taxon>
        <taxon>Vanilleae</taxon>
        <taxon>Vanilla</taxon>
    </lineage>
</organism>
<dbReference type="InterPro" id="IPR051165">
    <property type="entry name" value="Multifunctional_ANK_Repeat"/>
</dbReference>
<feature type="repeat" description="ANK" evidence="3">
    <location>
        <begin position="327"/>
        <end position="359"/>
    </location>
</feature>
<evidence type="ECO:0000313" key="5">
    <source>
        <dbReference type="EMBL" id="KAG0456521.1"/>
    </source>
</evidence>
<dbReference type="InterPro" id="IPR002110">
    <property type="entry name" value="Ankyrin_rpt"/>
</dbReference>
<dbReference type="EMBL" id="JADCNM010000013">
    <property type="protein sequence ID" value="KAG0456521.1"/>
    <property type="molecule type" value="Genomic_DNA"/>
</dbReference>
<accession>A0A835UEJ9</accession>
<evidence type="ECO:0000256" key="3">
    <source>
        <dbReference type="PROSITE-ProRule" id="PRU00023"/>
    </source>
</evidence>
<dbReference type="InterPro" id="IPR036770">
    <property type="entry name" value="Ankyrin_rpt-contain_sf"/>
</dbReference>
<evidence type="ECO:0000256" key="1">
    <source>
        <dbReference type="ARBA" id="ARBA00022737"/>
    </source>
</evidence>
<dbReference type="OrthoDB" id="194358at2759"/>
<feature type="compositionally biased region" description="Polar residues" evidence="4">
    <location>
        <begin position="538"/>
        <end position="552"/>
    </location>
</feature>
<dbReference type="PROSITE" id="PS50297">
    <property type="entry name" value="ANK_REP_REGION"/>
    <property type="match status" value="3"/>
</dbReference>
<dbReference type="PROSITE" id="PS50088">
    <property type="entry name" value="ANK_REPEAT"/>
    <property type="match status" value="4"/>
</dbReference>
<evidence type="ECO:0000313" key="6">
    <source>
        <dbReference type="Proteomes" id="UP000639772"/>
    </source>
</evidence>
<sequence length="717" mass="76614">MAVDGGGGAWREKASVHPIDNEVEASQGLLEAALRGDLTAVTTFLADPMVDVNYAGVVRFDYRMAELTLQEDFPTAVQFDYEELSIDASALFLASHAGDVSLVRKLLSAGADVNQKLFRGYATTAAARGRRIENPVAHGRRRLAELFLSSDLIRPRVAKQSLVTAASSGFVDVVDIFIESGLDVNGKDRFLLQSLKPLLHRNVDCSPLIAAIVNRQVSVVRRLLQAGARADDMVQLGAWSWDAASGEEFRVGAGLAEPYGAVWCAVEYFESTGTILRLLLQHCSPNSLHMGRSLLHHAIVCGRVSAVDILLSWGADCDLPSRTASGKELRPLHIAASHGHTAILQRLVDNGSDIDSRTDAGETAAMISARNKRAECIKALAFAGADFGLVSSANVSAVLLAAEGSWCKEFREAVLDAMRSGGVPSSSAPSVFMPLMFAAEVGDVCALEALLGGRELDGINKQDDDAGADVKLENRAGDTAITLSQSSEKCHIFKQVMLELAQLKGEDTYSQRSSARQGDTLAMRITDKIGGEVDAPDGNSSTPMASAASGSDGSLCETPSCDTPLSLARRNAKECTTAEEVIIDERARRFVLGGGRVKKHTKQGKGTPHAKVLKMDGEMGVLRWGTSARRSVVCRVAELGGSSAFQRARGKKGDGAEEGLFRAVTASGKEVHFVSEGGDEIAELWVRGILLVTKAMFDGMEKRSQRVTSEIKKSLIG</sequence>
<gene>
    <name evidence="5" type="ORF">HPP92_024309</name>
</gene>
<dbReference type="AlphaFoldDB" id="A0A835UEJ9"/>
<feature type="repeat" description="ANK" evidence="3">
    <location>
        <begin position="157"/>
        <end position="189"/>
    </location>
</feature>
<dbReference type="SMART" id="SM00248">
    <property type="entry name" value="ANK"/>
    <property type="match status" value="6"/>
</dbReference>
<keyword evidence="2 3" id="KW-0040">ANK repeat</keyword>
<dbReference type="Pfam" id="PF12796">
    <property type="entry name" value="Ank_2"/>
    <property type="match status" value="1"/>
</dbReference>
<comment type="caution">
    <text evidence="5">The sequence shown here is derived from an EMBL/GenBank/DDBJ whole genome shotgun (WGS) entry which is preliminary data.</text>
</comment>
<dbReference type="Pfam" id="PF13606">
    <property type="entry name" value="Ank_3"/>
    <property type="match status" value="1"/>
</dbReference>